<evidence type="ECO:0000259" key="2">
    <source>
        <dbReference type="PROSITE" id="PS50172"/>
    </source>
</evidence>
<feature type="domain" description="BRCT" evidence="2">
    <location>
        <begin position="180"/>
        <end position="285"/>
    </location>
</feature>
<feature type="region of interest" description="Disordered" evidence="1">
    <location>
        <begin position="1"/>
        <end position="129"/>
    </location>
</feature>
<protein>
    <recommendedName>
        <fullName evidence="2">BRCT domain-containing protein</fullName>
    </recommendedName>
</protein>
<dbReference type="PROSITE" id="PS50172">
    <property type="entry name" value="BRCT"/>
    <property type="match status" value="1"/>
</dbReference>
<evidence type="ECO:0000256" key="1">
    <source>
        <dbReference type="SAM" id="MobiDB-lite"/>
    </source>
</evidence>
<dbReference type="OrthoDB" id="427711at2759"/>
<feature type="compositionally biased region" description="Polar residues" evidence="1">
    <location>
        <begin position="18"/>
        <end position="30"/>
    </location>
</feature>
<evidence type="ECO:0000313" key="4">
    <source>
        <dbReference type="Proteomes" id="UP000799324"/>
    </source>
</evidence>
<accession>A0A6A6SX47</accession>
<dbReference type="SMART" id="SM00292">
    <property type="entry name" value="BRCT"/>
    <property type="match status" value="1"/>
</dbReference>
<keyword evidence="4" id="KW-1185">Reference proteome</keyword>
<dbReference type="Pfam" id="PF16589">
    <property type="entry name" value="BRCT_2"/>
    <property type="match status" value="1"/>
</dbReference>
<sequence length="306" mass="32299">MTSSSSSPSSDAPPASSRTQASNPRPQRLTSPGARPPPRPHAHPVAAAPATRTCFDPWNSSSTGHQRAENRLSGSTSWRASRSLKLSEQYRSGLGGGRRVADTVGAGSEGFGKDGRKENGGWERGAVGLRTGGQKSLVEVWGKSKAHLEAGRSEKLREANDDVHVKGPSTECDGLQGGEPERQIFDGLCFYLNGSTAPLVSDHKLKRLVAERGGRMSIALGRHSVTHVILGTTSGQGGCGGGLAGSKIQKEIAKIGGKSVKFVTAEWILESIKAGRRIPESRFSTLKLAAPRQNSVLGMFKQDANG</sequence>
<feature type="compositionally biased region" description="Basic and acidic residues" evidence="1">
    <location>
        <begin position="111"/>
        <end position="121"/>
    </location>
</feature>
<dbReference type="Gene3D" id="3.40.50.10190">
    <property type="entry name" value="BRCT domain"/>
    <property type="match status" value="1"/>
</dbReference>
<feature type="compositionally biased region" description="Polar residues" evidence="1">
    <location>
        <begin position="72"/>
        <end position="90"/>
    </location>
</feature>
<dbReference type="Proteomes" id="UP000799324">
    <property type="component" value="Unassembled WGS sequence"/>
</dbReference>
<reference evidence="3" key="1">
    <citation type="journal article" date="2020" name="Stud. Mycol.">
        <title>101 Dothideomycetes genomes: a test case for predicting lifestyles and emergence of pathogens.</title>
        <authorList>
            <person name="Haridas S."/>
            <person name="Albert R."/>
            <person name="Binder M."/>
            <person name="Bloem J."/>
            <person name="Labutti K."/>
            <person name="Salamov A."/>
            <person name="Andreopoulos B."/>
            <person name="Baker S."/>
            <person name="Barry K."/>
            <person name="Bills G."/>
            <person name="Bluhm B."/>
            <person name="Cannon C."/>
            <person name="Castanera R."/>
            <person name="Culley D."/>
            <person name="Daum C."/>
            <person name="Ezra D."/>
            <person name="Gonzalez J."/>
            <person name="Henrissat B."/>
            <person name="Kuo A."/>
            <person name="Liang C."/>
            <person name="Lipzen A."/>
            <person name="Lutzoni F."/>
            <person name="Magnuson J."/>
            <person name="Mondo S."/>
            <person name="Nolan M."/>
            <person name="Ohm R."/>
            <person name="Pangilinan J."/>
            <person name="Park H.-J."/>
            <person name="Ramirez L."/>
            <person name="Alfaro M."/>
            <person name="Sun H."/>
            <person name="Tritt A."/>
            <person name="Yoshinaga Y."/>
            <person name="Zwiers L.-H."/>
            <person name="Turgeon B."/>
            <person name="Goodwin S."/>
            <person name="Spatafora J."/>
            <person name="Crous P."/>
            <person name="Grigoriev I."/>
        </authorList>
    </citation>
    <scope>NUCLEOTIDE SEQUENCE</scope>
    <source>
        <strain evidence="3">CBS 122681</strain>
    </source>
</reference>
<evidence type="ECO:0000313" key="3">
    <source>
        <dbReference type="EMBL" id="KAF2652315.1"/>
    </source>
</evidence>
<organism evidence="3 4">
    <name type="scientific">Lophiostoma macrostomum CBS 122681</name>
    <dbReference type="NCBI Taxonomy" id="1314788"/>
    <lineage>
        <taxon>Eukaryota</taxon>
        <taxon>Fungi</taxon>
        <taxon>Dikarya</taxon>
        <taxon>Ascomycota</taxon>
        <taxon>Pezizomycotina</taxon>
        <taxon>Dothideomycetes</taxon>
        <taxon>Pleosporomycetidae</taxon>
        <taxon>Pleosporales</taxon>
        <taxon>Lophiostomataceae</taxon>
        <taxon>Lophiostoma</taxon>
    </lineage>
</organism>
<dbReference type="InterPro" id="IPR001357">
    <property type="entry name" value="BRCT_dom"/>
</dbReference>
<proteinExistence type="predicted"/>
<dbReference type="SUPFAM" id="SSF52113">
    <property type="entry name" value="BRCT domain"/>
    <property type="match status" value="1"/>
</dbReference>
<feature type="compositionally biased region" description="Low complexity" evidence="1">
    <location>
        <begin position="1"/>
        <end position="17"/>
    </location>
</feature>
<dbReference type="EMBL" id="MU004405">
    <property type="protein sequence ID" value="KAF2652315.1"/>
    <property type="molecule type" value="Genomic_DNA"/>
</dbReference>
<name>A0A6A6SX47_9PLEO</name>
<dbReference type="InterPro" id="IPR036420">
    <property type="entry name" value="BRCT_dom_sf"/>
</dbReference>
<dbReference type="AlphaFoldDB" id="A0A6A6SX47"/>
<gene>
    <name evidence="3" type="ORF">K491DRAFT_605133</name>
</gene>